<proteinExistence type="predicted"/>
<dbReference type="Gene3D" id="1.20.1070.10">
    <property type="entry name" value="Rhodopsin 7-helix transmembrane proteins"/>
    <property type="match status" value="1"/>
</dbReference>
<dbReference type="InterPro" id="IPR017452">
    <property type="entry name" value="GPCR_Rhodpsn_7TM"/>
</dbReference>
<feature type="transmembrane region" description="Helical" evidence="8">
    <location>
        <begin position="167"/>
        <end position="193"/>
    </location>
</feature>
<feature type="transmembrane region" description="Helical" evidence="8">
    <location>
        <begin position="12"/>
        <end position="37"/>
    </location>
</feature>
<dbReference type="GO" id="GO:0005886">
    <property type="term" value="C:plasma membrane"/>
    <property type="evidence" value="ECO:0007669"/>
    <property type="project" value="TreeGrafter"/>
</dbReference>
<dbReference type="SMART" id="SM01381">
    <property type="entry name" value="7TM_GPCR_Srsx"/>
    <property type="match status" value="1"/>
</dbReference>
<evidence type="ECO:0000259" key="9">
    <source>
        <dbReference type="PROSITE" id="PS50262"/>
    </source>
</evidence>
<name>A0A814P0J4_ADIRI</name>
<protein>
    <recommendedName>
        <fullName evidence="9">G-protein coupled receptors family 1 profile domain-containing protein</fullName>
    </recommendedName>
</protein>
<dbReference type="PANTHER" id="PTHR45695:SF9">
    <property type="entry name" value="LEUCOKININ RECEPTOR"/>
    <property type="match status" value="1"/>
</dbReference>
<feature type="transmembrane region" description="Helical" evidence="8">
    <location>
        <begin position="89"/>
        <end position="112"/>
    </location>
</feature>
<feature type="domain" description="G-protein coupled receptors family 1 profile" evidence="9">
    <location>
        <begin position="28"/>
        <end position="292"/>
    </location>
</feature>
<comment type="subcellular location">
    <subcellularLocation>
        <location evidence="1">Membrane</location>
        <topology evidence="1">Multi-pass membrane protein</topology>
    </subcellularLocation>
</comment>
<dbReference type="OrthoDB" id="10027403at2759"/>
<feature type="transmembrane region" description="Helical" evidence="8">
    <location>
        <begin position="49"/>
        <end position="69"/>
    </location>
</feature>
<dbReference type="PROSITE" id="PS50262">
    <property type="entry name" value="G_PROTEIN_RECEP_F1_2"/>
    <property type="match status" value="1"/>
</dbReference>
<evidence type="ECO:0000256" key="5">
    <source>
        <dbReference type="ARBA" id="ARBA00023136"/>
    </source>
</evidence>
<dbReference type="AlphaFoldDB" id="A0A814P0J4"/>
<reference evidence="10" key="1">
    <citation type="submission" date="2021-02" db="EMBL/GenBank/DDBJ databases">
        <authorList>
            <person name="Nowell W R."/>
        </authorList>
    </citation>
    <scope>NUCLEOTIDE SEQUENCE</scope>
</reference>
<evidence type="ECO:0000256" key="4">
    <source>
        <dbReference type="ARBA" id="ARBA00023040"/>
    </source>
</evidence>
<feature type="transmembrane region" description="Helical" evidence="8">
    <location>
        <begin position="128"/>
        <end position="147"/>
    </location>
</feature>
<organism evidence="10 11">
    <name type="scientific">Adineta ricciae</name>
    <name type="common">Rotifer</name>
    <dbReference type="NCBI Taxonomy" id="249248"/>
    <lineage>
        <taxon>Eukaryota</taxon>
        <taxon>Metazoa</taxon>
        <taxon>Spiralia</taxon>
        <taxon>Gnathifera</taxon>
        <taxon>Rotifera</taxon>
        <taxon>Eurotatoria</taxon>
        <taxon>Bdelloidea</taxon>
        <taxon>Adinetida</taxon>
        <taxon>Adinetidae</taxon>
        <taxon>Adineta</taxon>
    </lineage>
</organism>
<keyword evidence="3 8" id="KW-1133">Transmembrane helix</keyword>
<evidence type="ECO:0000256" key="8">
    <source>
        <dbReference type="SAM" id="Phobius"/>
    </source>
</evidence>
<dbReference type="InterPro" id="IPR000276">
    <property type="entry name" value="GPCR_Rhodpsn"/>
</dbReference>
<gene>
    <name evidence="10" type="ORF">EDS130_LOCUS19861</name>
</gene>
<keyword evidence="5 8" id="KW-0472">Membrane</keyword>
<dbReference type="GO" id="GO:0004930">
    <property type="term" value="F:G protein-coupled receptor activity"/>
    <property type="evidence" value="ECO:0007669"/>
    <property type="project" value="UniProtKB-KW"/>
</dbReference>
<feature type="transmembrane region" description="Helical" evidence="8">
    <location>
        <begin position="271"/>
        <end position="293"/>
    </location>
</feature>
<keyword evidence="7" id="KW-0807">Transducer</keyword>
<dbReference type="Proteomes" id="UP000663852">
    <property type="component" value="Unassembled WGS sequence"/>
</dbReference>
<evidence type="ECO:0000256" key="7">
    <source>
        <dbReference type="ARBA" id="ARBA00023224"/>
    </source>
</evidence>
<evidence type="ECO:0000313" key="10">
    <source>
        <dbReference type="EMBL" id="CAF1098355.1"/>
    </source>
</evidence>
<dbReference type="PANTHER" id="PTHR45695">
    <property type="entry name" value="LEUCOKININ RECEPTOR-RELATED"/>
    <property type="match status" value="1"/>
</dbReference>
<evidence type="ECO:0000256" key="6">
    <source>
        <dbReference type="ARBA" id="ARBA00023170"/>
    </source>
</evidence>
<keyword evidence="4" id="KW-0297">G-protein coupled receptor</keyword>
<dbReference type="SUPFAM" id="SSF81321">
    <property type="entry name" value="Family A G protein-coupled receptor-like"/>
    <property type="match status" value="1"/>
</dbReference>
<evidence type="ECO:0000313" key="11">
    <source>
        <dbReference type="Proteomes" id="UP000663852"/>
    </source>
</evidence>
<keyword evidence="6" id="KW-0675">Receptor</keyword>
<sequence>MSVVSILSSIQFYLTNALGALLIVGVIGNILNCLVFLRKRLRSNPCSVLFAAASVANAVVMIYFIVPTIHSLYNSPPENANWIYCKLRLYIRNALLVISRSYLSLACVACYAQSSRNARIRELFRPKIVFRLIILVPIIWFIIPLHIPLLTTIQNGKCLMWAGAAALYHSIYICFVAAILPTGTMIVFSLLAFRNLQQMKRNVQPADDLPAHNTEKLRLQQRDRQLSKMLFVQIIVYMIFTFSYPLNTLYNAVVLIIGGTKSTERTTIENFVLFLTSSFLLNFYSAASFFVFSTSTAFRKELRQVFAFIVPITNTNTKRGHTTYKLLISPNNTKA</sequence>
<dbReference type="EMBL" id="CAJNOJ010000096">
    <property type="protein sequence ID" value="CAF1098355.1"/>
    <property type="molecule type" value="Genomic_DNA"/>
</dbReference>
<feature type="transmembrane region" description="Helical" evidence="8">
    <location>
        <begin position="226"/>
        <end position="246"/>
    </location>
</feature>
<keyword evidence="2 8" id="KW-0812">Transmembrane</keyword>
<evidence type="ECO:0000256" key="1">
    <source>
        <dbReference type="ARBA" id="ARBA00004141"/>
    </source>
</evidence>
<evidence type="ECO:0000256" key="3">
    <source>
        <dbReference type="ARBA" id="ARBA00022989"/>
    </source>
</evidence>
<evidence type="ECO:0000256" key="2">
    <source>
        <dbReference type="ARBA" id="ARBA00022692"/>
    </source>
</evidence>
<comment type="caution">
    <text evidence="10">The sequence shown here is derived from an EMBL/GenBank/DDBJ whole genome shotgun (WGS) entry which is preliminary data.</text>
</comment>
<accession>A0A814P0J4</accession>